<dbReference type="InterPro" id="IPR026869">
    <property type="entry name" value="EgtC-like"/>
</dbReference>
<feature type="chain" id="PRO_5031170010" description="Glutamine amidotransferase type-2 domain-containing protein" evidence="2">
    <location>
        <begin position="30"/>
        <end position="369"/>
    </location>
</feature>
<keyword evidence="2" id="KW-0732">Signal</keyword>
<dbReference type="Pfam" id="PF13230">
    <property type="entry name" value="GATase_4"/>
    <property type="match status" value="1"/>
</dbReference>
<evidence type="ECO:0000313" key="4">
    <source>
        <dbReference type="EMBL" id="CAE0411577.1"/>
    </source>
</evidence>
<name>A0A7S3L4H9_9STRA</name>
<keyword evidence="1" id="KW-0315">Glutamine amidotransferase</keyword>
<dbReference type="PROSITE" id="PS51278">
    <property type="entry name" value="GATASE_TYPE_2"/>
    <property type="match status" value="1"/>
</dbReference>
<dbReference type="InterPro" id="IPR017932">
    <property type="entry name" value="GATase_2_dom"/>
</dbReference>
<dbReference type="CDD" id="cd01908">
    <property type="entry name" value="YafJ"/>
    <property type="match status" value="1"/>
</dbReference>
<evidence type="ECO:0000259" key="3">
    <source>
        <dbReference type="PROSITE" id="PS51278"/>
    </source>
</evidence>
<dbReference type="PANTHER" id="PTHR42824:SF1">
    <property type="entry name" value="GLUTAMINE AMIDOTRANSFERASE YAFJ-RELATED"/>
    <property type="match status" value="1"/>
</dbReference>
<dbReference type="Gene3D" id="3.60.20.10">
    <property type="entry name" value="Glutamine Phosphoribosylpyrophosphate, subunit 1, domain 1"/>
    <property type="match status" value="1"/>
</dbReference>
<dbReference type="SUPFAM" id="SSF56235">
    <property type="entry name" value="N-terminal nucleophile aminohydrolases (Ntn hydrolases)"/>
    <property type="match status" value="1"/>
</dbReference>
<sequence>MTSCVTLKRLSHVWGLLVVVLCPIKQVSSFSSPKKPSTVAHSSTALPCQLLGINSASPTKFALSWPDFCERGGGTDIHADGYGLVYYEGSGLRQFHSTEPASSSPLARFIGQQPFVTCNMLSHIRYATQGGVELSNVHPFAREMWGINWSFCHNGEIPLFTDFPDHWLGDIKGDRVYFPVGTTDSETAFCALLNALRAEFTDTMPSLPVLYESLQRLVQEIVEYDSKGTIFNFLLGCGQYTLLAYSHPGKRPGGKVWNGLYYTVRGASTSFGDNDYSIAMSPKSSNKDDQVCIVATSPLTSDEEWIELKKGELILFDEGRPRVSVADLFRVELIGHGLQNDGKFLAPPRLEEDMRRYHFDPTFFAAEGI</sequence>
<dbReference type="AlphaFoldDB" id="A0A7S3L4H9"/>
<proteinExistence type="predicted"/>
<feature type="domain" description="Glutamine amidotransferase type-2" evidence="3">
    <location>
        <begin position="48"/>
        <end position="319"/>
    </location>
</feature>
<dbReference type="InterPro" id="IPR029055">
    <property type="entry name" value="Ntn_hydrolases_N"/>
</dbReference>
<dbReference type="PANTHER" id="PTHR42824">
    <property type="entry name" value="GLUTAMINE AMIDOTRANSFERASE"/>
    <property type="match status" value="1"/>
</dbReference>
<protein>
    <recommendedName>
        <fullName evidence="3">Glutamine amidotransferase type-2 domain-containing protein</fullName>
    </recommendedName>
</protein>
<organism evidence="4">
    <name type="scientific">Amphora coffeiformis</name>
    <dbReference type="NCBI Taxonomy" id="265554"/>
    <lineage>
        <taxon>Eukaryota</taxon>
        <taxon>Sar</taxon>
        <taxon>Stramenopiles</taxon>
        <taxon>Ochrophyta</taxon>
        <taxon>Bacillariophyta</taxon>
        <taxon>Bacillariophyceae</taxon>
        <taxon>Bacillariophycidae</taxon>
        <taxon>Thalassiophysales</taxon>
        <taxon>Catenulaceae</taxon>
        <taxon>Amphora</taxon>
    </lineage>
</organism>
<accession>A0A7S3L4H9</accession>
<reference evidence="4" key="1">
    <citation type="submission" date="2021-01" db="EMBL/GenBank/DDBJ databases">
        <authorList>
            <person name="Corre E."/>
            <person name="Pelletier E."/>
            <person name="Niang G."/>
            <person name="Scheremetjew M."/>
            <person name="Finn R."/>
            <person name="Kale V."/>
            <person name="Holt S."/>
            <person name="Cochrane G."/>
            <person name="Meng A."/>
            <person name="Brown T."/>
            <person name="Cohen L."/>
        </authorList>
    </citation>
    <scope>NUCLEOTIDE SEQUENCE</scope>
    <source>
        <strain evidence="4">CCMP127</strain>
    </source>
</reference>
<evidence type="ECO:0000256" key="1">
    <source>
        <dbReference type="ARBA" id="ARBA00022962"/>
    </source>
</evidence>
<evidence type="ECO:0000256" key="2">
    <source>
        <dbReference type="SAM" id="SignalP"/>
    </source>
</evidence>
<dbReference type="EMBL" id="HBIM01010632">
    <property type="protein sequence ID" value="CAE0411577.1"/>
    <property type="molecule type" value="Transcribed_RNA"/>
</dbReference>
<feature type="signal peptide" evidence="2">
    <location>
        <begin position="1"/>
        <end position="29"/>
    </location>
</feature>
<gene>
    <name evidence="4" type="ORF">ACOF00016_LOCUS8887</name>
</gene>